<dbReference type="InterPro" id="IPR047324">
    <property type="entry name" value="LbH_gamma_CA-like"/>
</dbReference>
<dbReference type="SUPFAM" id="SSF51161">
    <property type="entry name" value="Trimeric LpxA-like enzymes"/>
    <property type="match status" value="1"/>
</dbReference>
<dbReference type="Gene3D" id="2.160.10.10">
    <property type="entry name" value="Hexapeptide repeat proteins"/>
    <property type="match status" value="1"/>
</dbReference>
<dbReference type="Proteomes" id="UP000607197">
    <property type="component" value="Unassembled WGS sequence"/>
</dbReference>
<dbReference type="CDD" id="cd04645">
    <property type="entry name" value="LbH_gamma_CA_like"/>
    <property type="match status" value="1"/>
</dbReference>
<protein>
    <submittedName>
        <fullName evidence="1">Gamma carbonic anhydrase family protein</fullName>
    </submittedName>
</protein>
<accession>A0A830FL43</accession>
<gene>
    <name evidence="1" type="ORF">GCM10009039_25670</name>
</gene>
<comment type="caution">
    <text evidence="1">The sequence shown here is derived from an EMBL/GenBank/DDBJ whole genome shotgun (WGS) entry which is preliminary data.</text>
</comment>
<dbReference type="PANTHER" id="PTHR13061">
    <property type="entry name" value="DYNACTIN SUBUNIT P25"/>
    <property type="match status" value="1"/>
</dbReference>
<dbReference type="InterPro" id="IPR011004">
    <property type="entry name" value="Trimer_LpxA-like_sf"/>
</dbReference>
<dbReference type="InterPro" id="IPR050484">
    <property type="entry name" value="Transf_Hexapept/Carb_Anhydrase"/>
</dbReference>
<dbReference type="Pfam" id="PF00132">
    <property type="entry name" value="Hexapep"/>
    <property type="match status" value="1"/>
</dbReference>
<dbReference type="RefSeq" id="WP_188979539.1">
    <property type="nucleotide sequence ID" value="NZ_BMPG01000003.1"/>
</dbReference>
<evidence type="ECO:0000313" key="1">
    <source>
        <dbReference type="EMBL" id="GGL66589.1"/>
    </source>
</evidence>
<reference evidence="1" key="2">
    <citation type="submission" date="2020-09" db="EMBL/GenBank/DDBJ databases">
        <authorList>
            <person name="Sun Q."/>
            <person name="Ohkuma M."/>
        </authorList>
    </citation>
    <scope>NUCLEOTIDE SEQUENCE</scope>
    <source>
        <strain evidence="1">JCM 19596</strain>
    </source>
</reference>
<proteinExistence type="predicted"/>
<dbReference type="AlphaFoldDB" id="A0A830FL43"/>
<name>A0A830FL43_9EURY</name>
<keyword evidence="2" id="KW-1185">Reference proteome</keyword>
<dbReference type="PANTHER" id="PTHR13061:SF29">
    <property type="entry name" value="GAMMA CARBONIC ANHYDRASE-LIKE 1, MITOCHONDRIAL-RELATED"/>
    <property type="match status" value="1"/>
</dbReference>
<dbReference type="InterPro" id="IPR001451">
    <property type="entry name" value="Hexapep"/>
</dbReference>
<evidence type="ECO:0000313" key="2">
    <source>
        <dbReference type="Proteomes" id="UP000607197"/>
    </source>
</evidence>
<dbReference type="EMBL" id="BMPG01000003">
    <property type="protein sequence ID" value="GGL66589.1"/>
    <property type="molecule type" value="Genomic_DNA"/>
</dbReference>
<organism evidence="1 2">
    <name type="scientific">Halocalculus aciditolerans</name>
    <dbReference type="NCBI Taxonomy" id="1383812"/>
    <lineage>
        <taxon>Archaea</taxon>
        <taxon>Methanobacteriati</taxon>
        <taxon>Methanobacteriota</taxon>
        <taxon>Stenosarchaea group</taxon>
        <taxon>Halobacteria</taxon>
        <taxon>Halobacteriales</taxon>
        <taxon>Halobacteriaceae</taxon>
        <taxon>Halocalculus</taxon>
    </lineage>
</organism>
<dbReference type="OrthoDB" id="10940at2157"/>
<reference evidence="1" key="1">
    <citation type="journal article" date="2014" name="Int. J. Syst. Evol. Microbiol.">
        <title>Complete genome sequence of Corynebacterium casei LMG S-19264T (=DSM 44701T), isolated from a smear-ripened cheese.</title>
        <authorList>
            <consortium name="US DOE Joint Genome Institute (JGI-PGF)"/>
            <person name="Walter F."/>
            <person name="Albersmeier A."/>
            <person name="Kalinowski J."/>
            <person name="Ruckert C."/>
        </authorList>
    </citation>
    <scope>NUCLEOTIDE SEQUENCE</scope>
    <source>
        <strain evidence="1">JCM 19596</strain>
    </source>
</reference>
<sequence length="168" mass="17317">MERPFEGASPTVAESAFVSAQSALIGDVTVGESASIWPFVCCRGDDGAVVVGDETNVQEFTMLHGAGLGDGVTVGHGAVVDYASVGDDTLVGMQSAVLKGATVGENCVVAANAVVLQDQTVPDGHLAYGTPAETKPLTEDQLEQISATRDHYVELATRHRDAVAADSE</sequence>